<dbReference type="GO" id="GO:0006352">
    <property type="term" value="P:DNA-templated transcription initiation"/>
    <property type="evidence" value="ECO:0007669"/>
    <property type="project" value="InterPro"/>
</dbReference>
<dbReference type="Proteomes" id="UP000007953">
    <property type="component" value="Plasmid megaplasmid"/>
</dbReference>
<gene>
    <name evidence="7" type="primary">prhI</name>
    <name evidence="7" type="ordered locus">RSPO_m01168</name>
</gene>
<reference evidence="7 8" key="1">
    <citation type="journal article" date="2011" name="J. Bacteriol.">
        <title>Complete genome sequence of the plant pathogen Ralstonia solanacearum strain Po82.</title>
        <authorList>
            <person name="Xu J."/>
            <person name="Zheng H.J."/>
            <person name="Liu L."/>
            <person name="Pan Z.C."/>
            <person name="Prior P."/>
            <person name="Tang B."/>
            <person name="Xu J.S."/>
            <person name="Zhang H."/>
            <person name="Tian Q."/>
            <person name="Zhang L.Q."/>
            <person name="Feng J."/>
        </authorList>
    </citation>
    <scope>NUCLEOTIDE SEQUENCE [LARGE SCALE GENOMIC DNA]</scope>
    <source>
        <strain evidence="8">Po82</strain>
    </source>
</reference>
<dbReference type="Gene3D" id="1.10.10.10">
    <property type="entry name" value="Winged helix-like DNA-binding domain superfamily/Winged helix DNA-binding domain"/>
    <property type="match status" value="1"/>
</dbReference>
<name>F6GAL6_RALS8</name>
<comment type="similarity">
    <text evidence="1">Belongs to the sigma-70 factor family. ECF subfamily.</text>
</comment>
<dbReference type="InterPro" id="IPR036388">
    <property type="entry name" value="WH-like_DNA-bd_sf"/>
</dbReference>
<dbReference type="InterPro" id="IPR013325">
    <property type="entry name" value="RNA_pol_sigma_r2"/>
</dbReference>
<dbReference type="SUPFAM" id="SSF88946">
    <property type="entry name" value="Sigma2 domain of RNA polymerase sigma factors"/>
    <property type="match status" value="1"/>
</dbReference>
<dbReference type="GO" id="GO:0003677">
    <property type="term" value="F:DNA binding"/>
    <property type="evidence" value="ECO:0007669"/>
    <property type="project" value="InterPro"/>
</dbReference>
<keyword evidence="7" id="KW-0614">Plasmid</keyword>
<dbReference type="NCBIfam" id="TIGR02937">
    <property type="entry name" value="sigma70-ECF"/>
    <property type="match status" value="1"/>
</dbReference>
<dbReference type="NCBIfam" id="NF008889">
    <property type="entry name" value="PRK11924.1-1"/>
    <property type="match status" value="1"/>
</dbReference>
<sequence length="218" mass="24430">MLPPVQNGSDEVHALLQSVPPARFLPGGPGVRSRDCPGDEQCRFSRRGTVPQACLPATDVASDWFRQHYAWLAGRMGRKTGCRFGAEDLASEAFAQLLQMPDWQGIREPRALLTTIAQRLLYDIWRRRDLELAYQAWAAVQPEATLPSPEERALVLEALATIDRLLDGLPVKARTAFLYSQLDGLTYPEIAERLNVSVRMVQKYMTQAMRLCYLAGVS</sequence>
<dbReference type="Gene3D" id="1.10.1740.10">
    <property type="match status" value="1"/>
</dbReference>
<dbReference type="InterPro" id="IPR014284">
    <property type="entry name" value="RNA_pol_sigma-70_dom"/>
</dbReference>
<proteinExistence type="inferred from homology"/>
<keyword evidence="2" id="KW-0805">Transcription regulation</keyword>
<dbReference type="HOGENOM" id="CLU_047691_12_1_4"/>
<accession>F6GAL6</accession>
<evidence type="ECO:0000256" key="3">
    <source>
        <dbReference type="ARBA" id="ARBA00023082"/>
    </source>
</evidence>
<dbReference type="InterPro" id="IPR039425">
    <property type="entry name" value="RNA_pol_sigma-70-like"/>
</dbReference>
<feature type="domain" description="RNA polymerase sigma-70 region 2" evidence="5">
    <location>
        <begin position="65"/>
        <end position="129"/>
    </location>
</feature>
<evidence type="ECO:0000259" key="5">
    <source>
        <dbReference type="Pfam" id="PF04542"/>
    </source>
</evidence>
<dbReference type="Pfam" id="PF08281">
    <property type="entry name" value="Sigma70_r4_2"/>
    <property type="match status" value="1"/>
</dbReference>
<dbReference type="PATRIC" id="fig|1031711.3.peg.4367"/>
<dbReference type="SUPFAM" id="SSF88659">
    <property type="entry name" value="Sigma3 and sigma4 domains of RNA polymerase sigma factors"/>
    <property type="match status" value="1"/>
</dbReference>
<evidence type="ECO:0000256" key="1">
    <source>
        <dbReference type="ARBA" id="ARBA00010641"/>
    </source>
</evidence>
<geneLocation type="plasmid" evidence="8"/>
<keyword evidence="3" id="KW-0731">Sigma factor</keyword>
<dbReference type="AlphaFoldDB" id="F6GAL6"/>
<protein>
    <submittedName>
        <fullName evidence="7">3-compartiment signal transduction system, sigma factor prhi protein</fullName>
    </submittedName>
</protein>
<evidence type="ECO:0000313" key="7">
    <source>
        <dbReference type="EMBL" id="AEG71804.1"/>
    </source>
</evidence>
<dbReference type="EMBL" id="CP002820">
    <property type="protein sequence ID" value="AEG71804.1"/>
    <property type="molecule type" value="Genomic_DNA"/>
</dbReference>
<organism evidence="7 8">
    <name type="scientific">Ralstonia solanacearum (strain Po82)</name>
    <dbReference type="NCBI Taxonomy" id="1031711"/>
    <lineage>
        <taxon>Bacteria</taxon>
        <taxon>Pseudomonadati</taxon>
        <taxon>Pseudomonadota</taxon>
        <taxon>Betaproteobacteria</taxon>
        <taxon>Burkholderiales</taxon>
        <taxon>Burkholderiaceae</taxon>
        <taxon>Ralstonia</taxon>
        <taxon>Ralstonia solanacearum species complex</taxon>
    </lineage>
</organism>
<feature type="domain" description="RNA polymerase sigma factor 70 region 4 type 2" evidence="6">
    <location>
        <begin position="161"/>
        <end position="212"/>
    </location>
</feature>
<evidence type="ECO:0000259" key="6">
    <source>
        <dbReference type="Pfam" id="PF08281"/>
    </source>
</evidence>
<dbReference type="InterPro" id="IPR007627">
    <property type="entry name" value="RNA_pol_sigma70_r2"/>
</dbReference>
<keyword evidence="4" id="KW-0804">Transcription</keyword>
<dbReference type="PANTHER" id="PTHR43133">
    <property type="entry name" value="RNA POLYMERASE ECF-TYPE SIGMA FACTO"/>
    <property type="match status" value="1"/>
</dbReference>
<dbReference type="GO" id="GO:0016987">
    <property type="term" value="F:sigma factor activity"/>
    <property type="evidence" value="ECO:0007669"/>
    <property type="project" value="UniProtKB-KW"/>
</dbReference>
<dbReference type="InterPro" id="IPR013249">
    <property type="entry name" value="RNA_pol_sigma70_r4_t2"/>
</dbReference>
<dbReference type="PANTHER" id="PTHR43133:SF63">
    <property type="entry name" value="RNA POLYMERASE SIGMA FACTOR FECI-RELATED"/>
    <property type="match status" value="1"/>
</dbReference>
<dbReference type="Pfam" id="PF04542">
    <property type="entry name" value="Sigma70_r2"/>
    <property type="match status" value="1"/>
</dbReference>
<dbReference type="KEGG" id="rsn:RSPO_m01168"/>
<evidence type="ECO:0000313" key="8">
    <source>
        <dbReference type="Proteomes" id="UP000007953"/>
    </source>
</evidence>
<evidence type="ECO:0000256" key="4">
    <source>
        <dbReference type="ARBA" id="ARBA00023163"/>
    </source>
</evidence>
<evidence type="ECO:0000256" key="2">
    <source>
        <dbReference type="ARBA" id="ARBA00023015"/>
    </source>
</evidence>
<dbReference type="InterPro" id="IPR013324">
    <property type="entry name" value="RNA_pol_sigma_r3/r4-like"/>
</dbReference>